<comment type="caution">
    <text evidence="1">The sequence shown here is derived from an EMBL/GenBank/DDBJ whole genome shotgun (WGS) entry which is preliminary data.</text>
</comment>
<accession>X1RA59</accession>
<organism evidence="1">
    <name type="scientific">marine sediment metagenome</name>
    <dbReference type="NCBI Taxonomy" id="412755"/>
    <lineage>
        <taxon>unclassified sequences</taxon>
        <taxon>metagenomes</taxon>
        <taxon>ecological metagenomes</taxon>
    </lineage>
</organism>
<gene>
    <name evidence="1" type="ORF">S06H3_67097</name>
</gene>
<sequence length="34" mass="3818">ETCSVIKPAAPAEKPFQTVYEYPDRDLTLIYSAT</sequence>
<feature type="non-terminal residue" evidence="1">
    <location>
        <position position="1"/>
    </location>
</feature>
<protein>
    <submittedName>
        <fullName evidence="1">Uncharacterized protein</fullName>
    </submittedName>
</protein>
<evidence type="ECO:0000313" key="1">
    <source>
        <dbReference type="EMBL" id="GAI63916.1"/>
    </source>
</evidence>
<reference evidence="1" key="1">
    <citation type="journal article" date="2014" name="Front. Microbiol.">
        <title>High frequency of phylogenetically diverse reductive dehalogenase-homologous genes in deep subseafloor sedimentary metagenomes.</title>
        <authorList>
            <person name="Kawai M."/>
            <person name="Futagami T."/>
            <person name="Toyoda A."/>
            <person name="Takaki Y."/>
            <person name="Nishi S."/>
            <person name="Hori S."/>
            <person name="Arai W."/>
            <person name="Tsubouchi T."/>
            <person name="Morono Y."/>
            <person name="Uchiyama I."/>
            <person name="Ito T."/>
            <person name="Fujiyama A."/>
            <person name="Inagaki F."/>
            <person name="Takami H."/>
        </authorList>
    </citation>
    <scope>NUCLEOTIDE SEQUENCE</scope>
    <source>
        <strain evidence="1">Expedition CK06-06</strain>
    </source>
</reference>
<proteinExistence type="predicted"/>
<feature type="non-terminal residue" evidence="1">
    <location>
        <position position="34"/>
    </location>
</feature>
<dbReference type="AlphaFoldDB" id="X1RA59"/>
<name>X1RA59_9ZZZZ</name>
<dbReference type="EMBL" id="BARV01046205">
    <property type="protein sequence ID" value="GAI63916.1"/>
    <property type="molecule type" value="Genomic_DNA"/>
</dbReference>